<dbReference type="EMBL" id="JBAFSM010000006">
    <property type="protein sequence ID" value="MEG3436407.1"/>
    <property type="molecule type" value="Genomic_DNA"/>
</dbReference>
<dbReference type="AlphaFoldDB" id="A0AAW9QQB9"/>
<dbReference type="Proteomes" id="UP001328733">
    <property type="component" value="Unassembled WGS sequence"/>
</dbReference>
<evidence type="ECO:0000313" key="2">
    <source>
        <dbReference type="Proteomes" id="UP001328733"/>
    </source>
</evidence>
<evidence type="ECO:0000313" key="1">
    <source>
        <dbReference type="EMBL" id="MEG3436407.1"/>
    </source>
</evidence>
<protein>
    <submittedName>
        <fullName evidence="1">Uncharacterized protein</fullName>
    </submittedName>
</protein>
<dbReference type="RefSeq" id="WP_332863863.1">
    <property type="nucleotide sequence ID" value="NZ_JBAFSM010000006.1"/>
</dbReference>
<comment type="caution">
    <text evidence="1">The sequence shown here is derived from an EMBL/GenBank/DDBJ whole genome shotgun (WGS) entry which is preliminary data.</text>
</comment>
<proteinExistence type="predicted"/>
<reference evidence="1 2" key="1">
    <citation type="submission" date="2024-01" db="EMBL/GenBank/DDBJ databases">
        <title>Genomic insights into the taxonomy and metabolism of the cyanobacterium Pannus brasiliensis CCIBt3594.</title>
        <authorList>
            <person name="Machado M."/>
            <person name="Botero N.B."/>
            <person name="Andreote A.P.D."/>
            <person name="Feitosa A.M.T."/>
            <person name="Popin R."/>
            <person name="Sivonen K."/>
            <person name="Fiore M.F."/>
        </authorList>
    </citation>
    <scope>NUCLEOTIDE SEQUENCE [LARGE SCALE GENOMIC DNA]</scope>
    <source>
        <strain evidence="1 2">CCIBt3594</strain>
    </source>
</reference>
<keyword evidence="2" id="KW-1185">Reference proteome</keyword>
<organism evidence="1 2">
    <name type="scientific">Pannus brasiliensis CCIBt3594</name>
    <dbReference type="NCBI Taxonomy" id="1427578"/>
    <lineage>
        <taxon>Bacteria</taxon>
        <taxon>Bacillati</taxon>
        <taxon>Cyanobacteriota</taxon>
        <taxon>Cyanophyceae</taxon>
        <taxon>Oscillatoriophycideae</taxon>
        <taxon>Chroococcales</taxon>
        <taxon>Microcystaceae</taxon>
        <taxon>Pannus</taxon>
    </lineage>
</organism>
<sequence>MFGLGELKQTKVDREARLEGKLENLPCTLEYGLSWEDISRSIDLPIEPVREEARK</sequence>
<gene>
    <name evidence="1" type="ORF">V0288_04680</name>
</gene>
<accession>A0AAW9QQB9</accession>
<name>A0AAW9QQB9_9CHRO</name>